<dbReference type="EMBL" id="MFSP01000062">
    <property type="protein sequence ID" value="OGI67370.1"/>
    <property type="molecule type" value="Genomic_DNA"/>
</dbReference>
<organism evidence="2 3">
    <name type="scientific">Candidatus Muproteobacteria bacterium RBG_16_60_9</name>
    <dbReference type="NCBI Taxonomy" id="1817755"/>
    <lineage>
        <taxon>Bacteria</taxon>
        <taxon>Pseudomonadati</taxon>
        <taxon>Pseudomonadota</taxon>
        <taxon>Candidatus Muproteobacteria</taxon>
    </lineage>
</organism>
<dbReference type="Gene3D" id="3.30.70.1230">
    <property type="entry name" value="Nucleotide cyclase"/>
    <property type="match status" value="1"/>
</dbReference>
<dbReference type="Proteomes" id="UP000179076">
    <property type="component" value="Unassembled WGS sequence"/>
</dbReference>
<dbReference type="AlphaFoldDB" id="A0A1F6VCK7"/>
<feature type="region of interest" description="Disordered" evidence="1">
    <location>
        <begin position="254"/>
        <end position="273"/>
    </location>
</feature>
<evidence type="ECO:0000256" key="1">
    <source>
        <dbReference type="SAM" id="MobiDB-lite"/>
    </source>
</evidence>
<evidence type="ECO:0008006" key="4">
    <source>
        <dbReference type="Google" id="ProtNLM"/>
    </source>
</evidence>
<evidence type="ECO:0000313" key="2">
    <source>
        <dbReference type="EMBL" id="OGI67370.1"/>
    </source>
</evidence>
<feature type="compositionally biased region" description="Basic residues" evidence="1">
    <location>
        <begin position="263"/>
        <end position="273"/>
    </location>
</feature>
<evidence type="ECO:0000313" key="3">
    <source>
        <dbReference type="Proteomes" id="UP000179076"/>
    </source>
</evidence>
<dbReference type="InterPro" id="IPR029787">
    <property type="entry name" value="Nucleotide_cyclase"/>
</dbReference>
<proteinExistence type="predicted"/>
<name>A0A1F6VCK7_9PROT</name>
<dbReference type="SUPFAM" id="SSF55073">
    <property type="entry name" value="Nucleotide cyclase"/>
    <property type="match status" value="1"/>
</dbReference>
<gene>
    <name evidence="2" type="ORF">A2W18_08845</name>
</gene>
<sequence length="273" mass="30649">MQTTESKVVLFADLLGFAALTEAHLVDLNLIKASDRPLAGNIETLLASQDNPLTRTFTCFHRSLKATIELAQMQHPLTAITFSDSAFIATPHFFQAVNVAVDFLKYLLPQRIPVRIGIAYGSFAAVRFRSDIMLDGGDHAAHFLGTGVVRSHATESCGIKGLRILLHPSVEQLLNDTVHNPQRSNRDQIRYVECSEEERNNTVGVRYEIDYWRFKSTAEADAWRALQNMWDTAPQIAVKHYQATAEAINRMRVGHGEPPLNNLRRRTLPRSDA</sequence>
<protein>
    <recommendedName>
        <fullName evidence="4">Guanylate cyclase domain-containing protein</fullName>
    </recommendedName>
</protein>
<comment type="caution">
    <text evidence="2">The sequence shown here is derived from an EMBL/GenBank/DDBJ whole genome shotgun (WGS) entry which is preliminary data.</text>
</comment>
<accession>A0A1F6VCK7</accession>
<reference evidence="2 3" key="1">
    <citation type="journal article" date="2016" name="Nat. Commun.">
        <title>Thousands of microbial genomes shed light on interconnected biogeochemical processes in an aquifer system.</title>
        <authorList>
            <person name="Anantharaman K."/>
            <person name="Brown C.T."/>
            <person name="Hug L.A."/>
            <person name="Sharon I."/>
            <person name="Castelle C.J."/>
            <person name="Probst A.J."/>
            <person name="Thomas B.C."/>
            <person name="Singh A."/>
            <person name="Wilkins M.J."/>
            <person name="Karaoz U."/>
            <person name="Brodie E.L."/>
            <person name="Williams K.H."/>
            <person name="Hubbard S.S."/>
            <person name="Banfield J.F."/>
        </authorList>
    </citation>
    <scope>NUCLEOTIDE SEQUENCE [LARGE SCALE GENOMIC DNA]</scope>
</reference>